<evidence type="ECO:0000256" key="4">
    <source>
        <dbReference type="PIRSR" id="PIRSR000103-1"/>
    </source>
</evidence>
<dbReference type="SUPFAM" id="SSF51735">
    <property type="entry name" value="NAD(P)-binding Rossmann-fold domains"/>
    <property type="match status" value="1"/>
</dbReference>
<feature type="signal peptide" evidence="5">
    <location>
        <begin position="1"/>
        <end position="18"/>
    </location>
</feature>
<dbReference type="Gene3D" id="3.40.50.720">
    <property type="entry name" value="NAD(P)-binding Rossmann-like Domain"/>
    <property type="match status" value="1"/>
</dbReference>
<evidence type="ECO:0000259" key="7">
    <source>
        <dbReference type="Pfam" id="PF14833"/>
    </source>
</evidence>
<evidence type="ECO:0000256" key="1">
    <source>
        <dbReference type="ARBA" id="ARBA00009080"/>
    </source>
</evidence>
<name>A0A9W7B6T1_9STRA</name>
<dbReference type="InterPro" id="IPR015815">
    <property type="entry name" value="HIBADH-related"/>
</dbReference>
<dbReference type="Pfam" id="PF14833">
    <property type="entry name" value="NAD_binding_11"/>
    <property type="match status" value="1"/>
</dbReference>
<evidence type="ECO:0008006" key="10">
    <source>
        <dbReference type="Google" id="ProtNLM"/>
    </source>
</evidence>
<dbReference type="InterPro" id="IPR013328">
    <property type="entry name" value="6PGD_dom2"/>
</dbReference>
<dbReference type="GO" id="GO:0050661">
    <property type="term" value="F:NADP binding"/>
    <property type="evidence" value="ECO:0007669"/>
    <property type="project" value="InterPro"/>
</dbReference>
<dbReference type="EMBL" id="BRXY01000266">
    <property type="protein sequence ID" value="GMH82162.1"/>
    <property type="molecule type" value="Genomic_DNA"/>
</dbReference>
<dbReference type="Gene3D" id="1.10.1040.10">
    <property type="entry name" value="N-(1-d-carboxylethyl)-l-norvaline Dehydrogenase, domain 2"/>
    <property type="match status" value="1"/>
</dbReference>
<dbReference type="PROSITE" id="PS00895">
    <property type="entry name" value="3_HYDROXYISOBUT_DH"/>
    <property type="match status" value="1"/>
</dbReference>
<keyword evidence="3" id="KW-0520">NAD</keyword>
<dbReference type="GO" id="GO:0016491">
    <property type="term" value="F:oxidoreductase activity"/>
    <property type="evidence" value="ECO:0007669"/>
    <property type="project" value="UniProtKB-KW"/>
</dbReference>
<keyword evidence="5" id="KW-0732">Signal</keyword>
<accession>A0A9W7B6T1</accession>
<proteinExistence type="inferred from homology"/>
<evidence type="ECO:0000313" key="8">
    <source>
        <dbReference type="EMBL" id="GMH82162.1"/>
    </source>
</evidence>
<dbReference type="Pfam" id="PF03446">
    <property type="entry name" value="NAD_binding_2"/>
    <property type="match status" value="1"/>
</dbReference>
<dbReference type="OrthoDB" id="435038at2759"/>
<feature type="chain" id="PRO_5040726431" description="3-hydroxyisobutyrate dehydrogenase" evidence="5">
    <location>
        <begin position="19"/>
        <end position="319"/>
    </location>
</feature>
<keyword evidence="9" id="KW-1185">Reference proteome</keyword>
<dbReference type="InterPro" id="IPR029154">
    <property type="entry name" value="HIBADH-like_NADP-bd"/>
</dbReference>
<comment type="caution">
    <text evidence="8">The sequence shown here is derived from an EMBL/GenBank/DDBJ whole genome shotgun (WGS) entry which is preliminary data.</text>
</comment>
<feature type="active site" evidence="4">
    <location>
        <position position="196"/>
    </location>
</feature>
<dbReference type="Proteomes" id="UP001165085">
    <property type="component" value="Unassembled WGS sequence"/>
</dbReference>
<dbReference type="SUPFAM" id="SSF48179">
    <property type="entry name" value="6-phosphogluconate dehydrogenase C-terminal domain-like"/>
    <property type="match status" value="1"/>
</dbReference>
<organism evidence="8 9">
    <name type="scientific">Triparma strigata</name>
    <dbReference type="NCBI Taxonomy" id="1606541"/>
    <lineage>
        <taxon>Eukaryota</taxon>
        <taxon>Sar</taxon>
        <taxon>Stramenopiles</taxon>
        <taxon>Ochrophyta</taxon>
        <taxon>Bolidophyceae</taxon>
        <taxon>Parmales</taxon>
        <taxon>Triparmaceae</taxon>
        <taxon>Triparma</taxon>
    </lineage>
</organism>
<dbReference type="InterPro" id="IPR008927">
    <property type="entry name" value="6-PGluconate_DH-like_C_sf"/>
</dbReference>
<evidence type="ECO:0000256" key="5">
    <source>
        <dbReference type="SAM" id="SignalP"/>
    </source>
</evidence>
<dbReference type="PANTHER" id="PTHR43060">
    <property type="entry name" value="3-HYDROXYISOBUTYRATE DEHYDROGENASE-LIKE 1, MITOCHONDRIAL-RELATED"/>
    <property type="match status" value="1"/>
</dbReference>
<sequence>MFYLLCLLVSSWISSTSALAFDVSSKSLGFYGLGTMGEHMAGHLHKLAEEGGGKVRVASRDTEKARRWADARGAIHCDSFDELSKECDVVCMCLSTTDVVEEVLRKCDFLKAGQLLIDCTSGEPERMKVLGEKLSSQGVKLVDSPVSGGPAGAEAGTLTSMLGGSVSDVADAMKVVDAWSGKSVRCGDIGSGDAVKAINNVLNTAHVLLAAEASLVLQKYGVDASIALDVINSSSGRSLQTERLPATVLSRSFDFGFALALMRKDVVIADQLVQKFAPTHTLIPEVKRLIIDAEKKVGGDADYTEVARLLEERVGEELC</sequence>
<dbReference type="InterPro" id="IPR006115">
    <property type="entry name" value="6PGDH_NADP-bd"/>
</dbReference>
<reference evidence="9" key="1">
    <citation type="journal article" date="2023" name="Commun. Biol.">
        <title>Genome analysis of Parmales, the sister group of diatoms, reveals the evolutionary specialization of diatoms from phago-mixotrophs to photoautotrophs.</title>
        <authorList>
            <person name="Ban H."/>
            <person name="Sato S."/>
            <person name="Yoshikawa S."/>
            <person name="Yamada K."/>
            <person name="Nakamura Y."/>
            <person name="Ichinomiya M."/>
            <person name="Sato N."/>
            <person name="Blanc-Mathieu R."/>
            <person name="Endo H."/>
            <person name="Kuwata A."/>
            <person name="Ogata H."/>
        </authorList>
    </citation>
    <scope>NUCLEOTIDE SEQUENCE [LARGE SCALE GENOMIC DNA]</scope>
    <source>
        <strain evidence="9">NIES 3701</strain>
    </source>
</reference>
<evidence type="ECO:0000259" key="6">
    <source>
        <dbReference type="Pfam" id="PF03446"/>
    </source>
</evidence>
<comment type="similarity">
    <text evidence="1">Belongs to the HIBADH-related family.</text>
</comment>
<dbReference type="AlphaFoldDB" id="A0A9W7B6T1"/>
<dbReference type="InterPro" id="IPR036291">
    <property type="entry name" value="NAD(P)-bd_dom_sf"/>
</dbReference>
<feature type="domain" description="3-hydroxyisobutyrate dehydrogenase-like NAD-binding" evidence="7">
    <location>
        <begin position="190"/>
        <end position="310"/>
    </location>
</feature>
<dbReference type="PIRSF" id="PIRSF000103">
    <property type="entry name" value="HIBADH"/>
    <property type="match status" value="1"/>
</dbReference>
<evidence type="ECO:0000256" key="2">
    <source>
        <dbReference type="ARBA" id="ARBA00023002"/>
    </source>
</evidence>
<protein>
    <recommendedName>
        <fullName evidence="10">3-hydroxyisobutyrate dehydrogenase</fullName>
    </recommendedName>
</protein>
<dbReference type="InterPro" id="IPR002204">
    <property type="entry name" value="3-OH-isobutyrate_DH-rel_CS"/>
</dbReference>
<gene>
    <name evidence="8" type="ORF">TrST_g11666</name>
</gene>
<evidence type="ECO:0000256" key="3">
    <source>
        <dbReference type="ARBA" id="ARBA00023027"/>
    </source>
</evidence>
<evidence type="ECO:0000313" key="9">
    <source>
        <dbReference type="Proteomes" id="UP001165085"/>
    </source>
</evidence>
<feature type="domain" description="6-phosphogluconate dehydrogenase NADP-binding" evidence="6">
    <location>
        <begin position="28"/>
        <end position="184"/>
    </location>
</feature>
<dbReference type="GO" id="GO:0051287">
    <property type="term" value="F:NAD binding"/>
    <property type="evidence" value="ECO:0007669"/>
    <property type="project" value="InterPro"/>
</dbReference>
<dbReference type="PANTHER" id="PTHR43060:SF15">
    <property type="entry name" value="3-HYDROXYISOBUTYRATE DEHYDROGENASE-LIKE 1, MITOCHONDRIAL-RELATED"/>
    <property type="match status" value="1"/>
</dbReference>
<keyword evidence="2" id="KW-0560">Oxidoreductase</keyword>